<sequence length="112" mass="12256">MASPRMFDWLGQAMRRGSDPSDPDKGPNVPGTRPLEVLVEDLRRLGREGVRVQTDQRVAARAFHLHAAAMAYDDTLLLAADALGVSTAARPPLSNIARLDLEVELARAGLRW</sequence>
<gene>
    <name evidence="2" type="ORF">ACFOUW_00525</name>
</gene>
<feature type="compositionally biased region" description="Basic and acidic residues" evidence="1">
    <location>
        <begin position="16"/>
        <end position="25"/>
    </location>
</feature>
<proteinExistence type="predicted"/>
<evidence type="ECO:0000313" key="3">
    <source>
        <dbReference type="Proteomes" id="UP001595699"/>
    </source>
</evidence>
<dbReference type="RefSeq" id="WP_205122289.1">
    <property type="nucleotide sequence ID" value="NZ_JAFBCM010000001.1"/>
</dbReference>
<dbReference type="EMBL" id="JBHRZH010000001">
    <property type="protein sequence ID" value="MFC3759309.1"/>
    <property type="molecule type" value="Genomic_DNA"/>
</dbReference>
<dbReference type="Proteomes" id="UP001595699">
    <property type="component" value="Unassembled WGS sequence"/>
</dbReference>
<evidence type="ECO:0000313" key="2">
    <source>
        <dbReference type="EMBL" id="MFC3759309.1"/>
    </source>
</evidence>
<organism evidence="2 3">
    <name type="scientific">Tenggerimyces flavus</name>
    <dbReference type="NCBI Taxonomy" id="1708749"/>
    <lineage>
        <taxon>Bacteria</taxon>
        <taxon>Bacillati</taxon>
        <taxon>Actinomycetota</taxon>
        <taxon>Actinomycetes</taxon>
        <taxon>Propionibacteriales</taxon>
        <taxon>Nocardioidaceae</taxon>
        <taxon>Tenggerimyces</taxon>
    </lineage>
</organism>
<keyword evidence="3" id="KW-1185">Reference proteome</keyword>
<reference evidence="3" key="1">
    <citation type="journal article" date="2019" name="Int. J. Syst. Evol. Microbiol.">
        <title>The Global Catalogue of Microorganisms (GCM) 10K type strain sequencing project: providing services to taxonomists for standard genome sequencing and annotation.</title>
        <authorList>
            <consortium name="The Broad Institute Genomics Platform"/>
            <consortium name="The Broad Institute Genome Sequencing Center for Infectious Disease"/>
            <person name="Wu L."/>
            <person name="Ma J."/>
        </authorList>
    </citation>
    <scope>NUCLEOTIDE SEQUENCE [LARGE SCALE GENOMIC DNA]</scope>
    <source>
        <strain evidence="3">CGMCC 4.7241</strain>
    </source>
</reference>
<name>A0ABV7Y5I5_9ACTN</name>
<evidence type="ECO:0008006" key="4">
    <source>
        <dbReference type="Google" id="ProtNLM"/>
    </source>
</evidence>
<comment type="caution">
    <text evidence="2">The sequence shown here is derived from an EMBL/GenBank/DDBJ whole genome shotgun (WGS) entry which is preliminary data.</text>
</comment>
<evidence type="ECO:0000256" key="1">
    <source>
        <dbReference type="SAM" id="MobiDB-lite"/>
    </source>
</evidence>
<protein>
    <recommendedName>
        <fullName evidence="4">PIN domain-containing protein</fullName>
    </recommendedName>
</protein>
<feature type="region of interest" description="Disordered" evidence="1">
    <location>
        <begin position="12"/>
        <end position="33"/>
    </location>
</feature>
<accession>A0ABV7Y5I5</accession>